<accession>A0A2T2NVU0</accession>
<evidence type="ECO:0000313" key="2">
    <source>
        <dbReference type="Proteomes" id="UP000240883"/>
    </source>
</evidence>
<gene>
    <name evidence="1" type="ORF">BS50DRAFT_343347</name>
</gene>
<keyword evidence="2" id="KW-1185">Reference proteome</keyword>
<name>A0A2T2NVU0_CORCC</name>
<sequence>MAKMTHRGDPPTPHTPPPKACVCKNMAFYITGKRKHNKKGDISMLESPFGRQTWLAIADPLCGRILLHDISKRRCALISCRVQRHAVGCVSVAKYILFFLGTATQLFRAHKFTPRIPISVQLRYPPRPGCRHPATTIPCVRSSLAVYSSLSLSP</sequence>
<protein>
    <submittedName>
        <fullName evidence="1">Uncharacterized protein</fullName>
    </submittedName>
</protein>
<reference evidence="1 2" key="1">
    <citation type="journal article" date="2018" name="Front. Microbiol.">
        <title>Genome-Wide Analysis of Corynespora cassiicola Leaf Fall Disease Putative Effectors.</title>
        <authorList>
            <person name="Lopez D."/>
            <person name="Ribeiro S."/>
            <person name="Label P."/>
            <person name="Fumanal B."/>
            <person name="Venisse J.S."/>
            <person name="Kohler A."/>
            <person name="de Oliveira R.R."/>
            <person name="Labutti K."/>
            <person name="Lipzen A."/>
            <person name="Lail K."/>
            <person name="Bauer D."/>
            <person name="Ohm R.A."/>
            <person name="Barry K.W."/>
            <person name="Spatafora J."/>
            <person name="Grigoriev I.V."/>
            <person name="Martin F.M."/>
            <person name="Pujade-Renaud V."/>
        </authorList>
    </citation>
    <scope>NUCLEOTIDE SEQUENCE [LARGE SCALE GENOMIC DNA]</scope>
    <source>
        <strain evidence="1 2">Philippines</strain>
    </source>
</reference>
<dbReference type="EMBL" id="KZ678133">
    <property type="protein sequence ID" value="PSN69510.1"/>
    <property type="molecule type" value="Genomic_DNA"/>
</dbReference>
<proteinExistence type="predicted"/>
<dbReference type="Proteomes" id="UP000240883">
    <property type="component" value="Unassembled WGS sequence"/>
</dbReference>
<dbReference type="AlphaFoldDB" id="A0A2T2NVU0"/>
<organism evidence="1 2">
    <name type="scientific">Corynespora cassiicola Philippines</name>
    <dbReference type="NCBI Taxonomy" id="1448308"/>
    <lineage>
        <taxon>Eukaryota</taxon>
        <taxon>Fungi</taxon>
        <taxon>Dikarya</taxon>
        <taxon>Ascomycota</taxon>
        <taxon>Pezizomycotina</taxon>
        <taxon>Dothideomycetes</taxon>
        <taxon>Pleosporomycetidae</taxon>
        <taxon>Pleosporales</taxon>
        <taxon>Corynesporascaceae</taxon>
        <taxon>Corynespora</taxon>
    </lineage>
</organism>
<evidence type="ECO:0000313" key="1">
    <source>
        <dbReference type="EMBL" id="PSN69510.1"/>
    </source>
</evidence>